<keyword evidence="1" id="KW-1133">Transmembrane helix</keyword>
<proteinExistence type="predicted"/>
<name>A0ABY2YT41_9LACO</name>
<accession>A0ABY2YT41</accession>
<evidence type="ECO:0000256" key="1">
    <source>
        <dbReference type="SAM" id="Phobius"/>
    </source>
</evidence>
<protein>
    <submittedName>
        <fullName evidence="2">Uncharacterized protein</fullName>
    </submittedName>
</protein>
<reference evidence="2 3" key="1">
    <citation type="submission" date="2018-08" db="EMBL/GenBank/DDBJ databases">
        <title>Comparative genomics of wild bee and flower associated Lactobacillus reveals potential adaptation to the bee host.</title>
        <authorList>
            <person name="Vuong H.Q."/>
            <person name="Mcfrederick Q.S."/>
        </authorList>
    </citation>
    <scope>NUCLEOTIDE SEQUENCE [LARGE SCALE GENOMIC DNA]</scope>
    <source>
        <strain evidence="2 3">HV_04</strain>
    </source>
</reference>
<comment type="caution">
    <text evidence="2">The sequence shown here is derived from an EMBL/GenBank/DDBJ whole genome shotgun (WGS) entry which is preliminary data.</text>
</comment>
<feature type="transmembrane region" description="Helical" evidence="1">
    <location>
        <begin position="89"/>
        <end position="112"/>
    </location>
</feature>
<sequence>MIIAIPVSFMIGLSLYNINQDLGDVILLTIAWILILTSIACSILDAVLTYRYHKNHFFFNAGLFIGVIGGLLPLSCFIFVEFYSNAPDILGILTLFVFSSFIMLLISGLSVLGKIHRIKP</sequence>
<dbReference type="RefSeq" id="WP_105987976.1">
    <property type="nucleotide sequence ID" value="NZ_QUAM01000003.1"/>
</dbReference>
<dbReference type="Proteomes" id="UP000767392">
    <property type="component" value="Unassembled WGS sequence"/>
</dbReference>
<gene>
    <name evidence="2" type="ORF">DY048_04710</name>
</gene>
<feature type="transmembrane region" description="Helical" evidence="1">
    <location>
        <begin position="25"/>
        <end position="50"/>
    </location>
</feature>
<keyword evidence="1" id="KW-0812">Transmembrane</keyword>
<organism evidence="2 3">
    <name type="scientific">Apilactobacillus timberlakei</name>
    <dbReference type="NCBI Taxonomy" id="2008380"/>
    <lineage>
        <taxon>Bacteria</taxon>
        <taxon>Bacillati</taxon>
        <taxon>Bacillota</taxon>
        <taxon>Bacilli</taxon>
        <taxon>Lactobacillales</taxon>
        <taxon>Lactobacillaceae</taxon>
        <taxon>Apilactobacillus</taxon>
    </lineage>
</organism>
<evidence type="ECO:0000313" key="2">
    <source>
        <dbReference type="EMBL" id="TPR14251.1"/>
    </source>
</evidence>
<keyword evidence="3" id="KW-1185">Reference proteome</keyword>
<keyword evidence="1" id="KW-0472">Membrane</keyword>
<evidence type="ECO:0000313" key="3">
    <source>
        <dbReference type="Proteomes" id="UP000767392"/>
    </source>
</evidence>
<feature type="transmembrane region" description="Helical" evidence="1">
    <location>
        <begin position="57"/>
        <end position="83"/>
    </location>
</feature>
<dbReference type="EMBL" id="QUAM01000003">
    <property type="protein sequence ID" value="TPR14251.1"/>
    <property type="molecule type" value="Genomic_DNA"/>
</dbReference>